<keyword evidence="3" id="KW-1185">Reference proteome</keyword>
<feature type="compositionally biased region" description="Polar residues" evidence="1">
    <location>
        <begin position="70"/>
        <end position="79"/>
    </location>
</feature>
<protein>
    <submittedName>
        <fullName evidence="2">Uncharacterized protein</fullName>
    </submittedName>
</protein>
<dbReference type="PANTHER" id="PTHR34112">
    <property type="entry name" value="C-JUN-AMINO-TERMINAL KINASE-INTERACTING PROTEIN"/>
    <property type="match status" value="1"/>
</dbReference>
<evidence type="ECO:0000313" key="2">
    <source>
        <dbReference type="EMBL" id="EIE24696.1"/>
    </source>
</evidence>
<feature type="compositionally biased region" description="Basic and acidic residues" evidence="1">
    <location>
        <begin position="421"/>
        <end position="430"/>
    </location>
</feature>
<sequence>MPADDDALPAFAPQWLRASPSQKSSLAAGAGNQAHSKETRSASGSGFASADKDSSSTPFSSRRPSEKSGGWTSPSSASTGVLGKARSPGVGARQTFRTSSLDTAGPARDKLTYKEDDDARFNFSGRFSGGPQPNRTTSLDSPGAGLRREWEDPALKHNGPRLDRLAGPRRDAGGARVRPESARAGSAWGTFDKEYPGLGPRPAPGRDYWQSPPQEPASGRADTEQWTSRLADVVPPTAAAVSPLLPAIGTGAAALAASASNPNTPRMADAVQQGGRESAAASAAEVLRREQAALRQSKQLVPIISQSPGSAKAKLKAGGASNGGPAAGGSAKSLVHLNGGGLSKKSSLEALGRAGSQPLQEGGSTGNGSSLVDLASIADRPASAAAAVHGRSVPAASATTAPAALAAPRSPAMRHGVAQRNRNDFFDSLRRKSVPTSPSAPGSASGRADAGPEQPSAQPVSPQSAASTSHEDGPLSPGKDSAAEASPKKAVSSTGEDVGQHQSPSENGDKHVISNGSMHGINGGEGSADLPSITASKLSIPAEEKAFLRSLGWEESDDHNEGGLTEEEISAFQAKARSLSAKQGLRRSRLLSMVKTYANGSTDSQALAC</sequence>
<feature type="compositionally biased region" description="Polar residues" evidence="1">
    <location>
        <begin position="491"/>
        <end position="506"/>
    </location>
</feature>
<dbReference type="EMBL" id="AGSI01000005">
    <property type="protein sequence ID" value="EIE24696.1"/>
    <property type="molecule type" value="Genomic_DNA"/>
</dbReference>
<reference evidence="2 3" key="1">
    <citation type="journal article" date="2012" name="Genome Biol.">
        <title>The genome of the polar eukaryotic microalga coccomyxa subellipsoidea reveals traits of cold adaptation.</title>
        <authorList>
            <person name="Blanc G."/>
            <person name="Agarkova I."/>
            <person name="Grimwood J."/>
            <person name="Kuo A."/>
            <person name="Brueggeman A."/>
            <person name="Dunigan D."/>
            <person name="Gurnon J."/>
            <person name="Ladunga I."/>
            <person name="Lindquist E."/>
            <person name="Lucas S."/>
            <person name="Pangilinan J."/>
            <person name="Proschold T."/>
            <person name="Salamov A."/>
            <person name="Schmutz J."/>
            <person name="Weeks D."/>
            <person name="Yamada T."/>
            <person name="Claverie J.M."/>
            <person name="Grigoriev I."/>
            <person name="Van Etten J."/>
            <person name="Lomsadze A."/>
            <person name="Borodovsky M."/>
        </authorList>
    </citation>
    <scope>NUCLEOTIDE SEQUENCE [LARGE SCALE GENOMIC DNA]</scope>
    <source>
        <strain evidence="2 3">C-169</strain>
    </source>
</reference>
<dbReference type="RefSeq" id="XP_005649240.1">
    <property type="nucleotide sequence ID" value="XM_005649183.1"/>
</dbReference>
<dbReference type="OrthoDB" id="848545at2759"/>
<proteinExistence type="predicted"/>
<evidence type="ECO:0000313" key="3">
    <source>
        <dbReference type="Proteomes" id="UP000007264"/>
    </source>
</evidence>
<feature type="compositionally biased region" description="Low complexity" evidence="1">
    <location>
        <begin position="307"/>
        <end position="319"/>
    </location>
</feature>
<feature type="compositionally biased region" description="Low complexity" evidence="1">
    <location>
        <begin position="435"/>
        <end position="468"/>
    </location>
</feature>
<dbReference type="KEGG" id="csl:COCSUDRAFT_62119"/>
<dbReference type="AlphaFoldDB" id="I0Z227"/>
<comment type="caution">
    <text evidence="2">The sequence shown here is derived from an EMBL/GenBank/DDBJ whole genome shotgun (WGS) entry which is preliminary data.</text>
</comment>
<name>I0Z227_COCSC</name>
<feature type="region of interest" description="Disordered" evidence="1">
    <location>
        <begin position="390"/>
        <end position="532"/>
    </location>
</feature>
<feature type="compositionally biased region" description="Polar residues" evidence="1">
    <location>
        <begin position="131"/>
        <end position="140"/>
    </location>
</feature>
<organism evidence="2 3">
    <name type="scientific">Coccomyxa subellipsoidea (strain C-169)</name>
    <name type="common">Green microalga</name>
    <dbReference type="NCBI Taxonomy" id="574566"/>
    <lineage>
        <taxon>Eukaryota</taxon>
        <taxon>Viridiplantae</taxon>
        <taxon>Chlorophyta</taxon>
        <taxon>core chlorophytes</taxon>
        <taxon>Trebouxiophyceae</taxon>
        <taxon>Trebouxiophyceae incertae sedis</taxon>
        <taxon>Coccomyxaceae</taxon>
        <taxon>Coccomyxa</taxon>
        <taxon>Coccomyxa subellipsoidea</taxon>
    </lineage>
</organism>
<evidence type="ECO:0000256" key="1">
    <source>
        <dbReference type="SAM" id="MobiDB-lite"/>
    </source>
</evidence>
<dbReference type="GeneID" id="17042697"/>
<feature type="region of interest" description="Disordered" evidence="1">
    <location>
        <begin position="256"/>
        <end position="372"/>
    </location>
</feature>
<feature type="compositionally biased region" description="Basic and acidic residues" evidence="1">
    <location>
        <begin position="107"/>
        <end position="120"/>
    </location>
</feature>
<accession>I0Z227</accession>
<feature type="compositionally biased region" description="Basic and acidic residues" evidence="1">
    <location>
        <begin position="146"/>
        <end position="181"/>
    </location>
</feature>
<feature type="region of interest" description="Disordered" evidence="1">
    <location>
        <begin position="1"/>
        <end position="226"/>
    </location>
</feature>
<gene>
    <name evidence="2" type="ORF">COCSUDRAFT_62119</name>
</gene>
<dbReference type="PANTHER" id="PTHR34112:SF13">
    <property type="entry name" value="OS04G0448200 PROTEIN"/>
    <property type="match status" value="1"/>
</dbReference>
<dbReference type="Proteomes" id="UP000007264">
    <property type="component" value="Unassembled WGS sequence"/>
</dbReference>
<feature type="compositionally biased region" description="Low complexity" evidence="1">
    <location>
        <begin position="394"/>
        <end position="411"/>
    </location>
</feature>